<gene>
    <name evidence="2" type="ORF">FHX34_104601</name>
</gene>
<dbReference type="InterPro" id="IPR002696">
    <property type="entry name" value="Membr_insert_effic_factor_YidD"/>
</dbReference>
<evidence type="ECO:0000256" key="1">
    <source>
        <dbReference type="SAM" id="MobiDB-lite"/>
    </source>
</evidence>
<dbReference type="Proteomes" id="UP000320239">
    <property type="component" value="Unassembled WGS sequence"/>
</dbReference>
<comment type="caution">
    <text evidence="2">The sequence shown here is derived from an EMBL/GenBank/DDBJ whole genome shotgun (WGS) entry which is preliminary data.</text>
</comment>
<organism evidence="2 3">
    <name type="scientific">Actinoplanes teichomyceticus</name>
    <dbReference type="NCBI Taxonomy" id="1867"/>
    <lineage>
        <taxon>Bacteria</taxon>
        <taxon>Bacillati</taxon>
        <taxon>Actinomycetota</taxon>
        <taxon>Actinomycetes</taxon>
        <taxon>Micromonosporales</taxon>
        <taxon>Micromonosporaceae</taxon>
        <taxon>Actinoplanes</taxon>
    </lineage>
</organism>
<keyword evidence="3" id="KW-1185">Reference proteome</keyword>
<evidence type="ECO:0008006" key="4">
    <source>
        <dbReference type="Google" id="ProtNLM"/>
    </source>
</evidence>
<proteinExistence type="predicted"/>
<sequence>MSWLAAVRHDVPVEDHPEHPEQPEDPEKKERWYDKCDRGCDCDPGCCNPGCDLFRLSTLLTLVALLGHRARPARPAERAVTAAIRGYRKVSPKLPTRCRYQPTCSAYALAAIDRHGLGKGLRLAAARLRRCGPRVPFGTGDPVP</sequence>
<dbReference type="AlphaFoldDB" id="A0A561VRS0"/>
<reference evidence="2 3" key="1">
    <citation type="submission" date="2019-06" db="EMBL/GenBank/DDBJ databases">
        <title>Sequencing the genomes of 1000 actinobacteria strains.</title>
        <authorList>
            <person name="Klenk H.-P."/>
        </authorList>
    </citation>
    <scope>NUCLEOTIDE SEQUENCE [LARGE SCALE GENOMIC DNA]</scope>
    <source>
        <strain evidence="2 3">DSM 43866</strain>
    </source>
</reference>
<accession>A0A561VRS0</accession>
<protein>
    <recommendedName>
        <fullName evidence="4">Membrane protein insertion efficiency factor</fullName>
    </recommendedName>
</protein>
<dbReference type="PANTHER" id="PTHR33383:SF1">
    <property type="entry name" value="MEMBRANE PROTEIN INSERTION EFFICIENCY FACTOR-RELATED"/>
    <property type="match status" value="1"/>
</dbReference>
<dbReference type="SMART" id="SM01234">
    <property type="entry name" value="Haemolytic"/>
    <property type="match status" value="1"/>
</dbReference>
<feature type="region of interest" description="Disordered" evidence="1">
    <location>
        <begin position="1"/>
        <end position="28"/>
    </location>
</feature>
<dbReference type="NCBIfam" id="TIGR00278">
    <property type="entry name" value="membrane protein insertion efficiency factor YidD"/>
    <property type="match status" value="1"/>
</dbReference>
<dbReference type="EMBL" id="VIWY01000004">
    <property type="protein sequence ID" value="TWG14301.1"/>
    <property type="molecule type" value="Genomic_DNA"/>
</dbReference>
<feature type="compositionally biased region" description="Basic and acidic residues" evidence="1">
    <location>
        <begin position="7"/>
        <end position="28"/>
    </location>
</feature>
<dbReference type="Pfam" id="PF01809">
    <property type="entry name" value="YidD"/>
    <property type="match status" value="1"/>
</dbReference>
<dbReference type="PANTHER" id="PTHR33383">
    <property type="entry name" value="MEMBRANE PROTEIN INSERTION EFFICIENCY FACTOR-RELATED"/>
    <property type="match status" value="1"/>
</dbReference>
<evidence type="ECO:0000313" key="3">
    <source>
        <dbReference type="Proteomes" id="UP000320239"/>
    </source>
</evidence>
<name>A0A561VRS0_ACTTI</name>
<evidence type="ECO:0000313" key="2">
    <source>
        <dbReference type="EMBL" id="TWG14301.1"/>
    </source>
</evidence>